<name>A0AA41U7V1_9MICO</name>
<feature type="signal peptide" evidence="1">
    <location>
        <begin position="1"/>
        <end position="19"/>
    </location>
</feature>
<gene>
    <name evidence="2" type="ORF">L1785_12340</name>
</gene>
<evidence type="ECO:0000256" key="1">
    <source>
        <dbReference type="SAM" id="SignalP"/>
    </source>
</evidence>
<proteinExistence type="predicted"/>
<accession>A0AA41U7V1</accession>
<dbReference type="EMBL" id="JAKGSG010000034">
    <property type="protein sequence ID" value="MCF4121770.1"/>
    <property type="molecule type" value="Genomic_DNA"/>
</dbReference>
<dbReference type="Proteomes" id="UP001165405">
    <property type="component" value="Unassembled WGS sequence"/>
</dbReference>
<dbReference type="AlphaFoldDB" id="A0AA41U7V1"/>
<evidence type="ECO:0000313" key="3">
    <source>
        <dbReference type="Proteomes" id="UP001165405"/>
    </source>
</evidence>
<evidence type="ECO:0000313" key="2">
    <source>
        <dbReference type="EMBL" id="MCF4121770.1"/>
    </source>
</evidence>
<dbReference type="PROSITE" id="PS51257">
    <property type="entry name" value="PROKAR_LIPOPROTEIN"/>
    <property type="match status" value="1"/>
</dbReference>
<comment type="caution">
    <text evidence="2">The sequence shown here is derived from an EMBL/GenBank/DDBJ whole genome shotgun (WGS) entry which is preliminary data.</text>
</comment>
<protein>
    <submittedName>
        <fullName evidence="2">Uncharacterized protein</fullName>
    </submittedName>
</protein>
<dbReference type="RefSeq" id="WP_236089565.1">
    <property type="nucleotide sequence ID" value="NZ_JAKGSG010000034.1"/>
</dbReference>
<feature type="chain" id="PRO_5041228246" evidence="1">
    <location>
        <begin position="20"/>
        <end position="119"/>
    </location>
</feature>
<sequence>MWRWARPAGALALVLGVLAGCGDGSPGAPPSGTPTSQSVPYTLLTHCGIDEVMHDGRWYERVGGRLDDGSGNPPPGWDNPVHEGLLVVEGDTAIFTDDAGHREVFRLREGATDFKSLCM</sequence>
<keyword evidence="1" id="KW-0732">Signal</keyword>
<keyword evidence="3" id="KW-1185">Reference proteome</keyword>
<reference evidence="2" key="1">
    <citation type="submission" date="2022-01" db="EMBL/GenBank/DDBJ databases">
        <title>Antribacter sp. nov., isolated from Guizhou of China.</title>
        <authorList>
            <person name="Chengliang C."/>
            <person name="Ya Z."/>
        </authorList>
    </citation>
    <scope>NUCLEOTIDE SEQUENCE</scope>
    <source>
        <strain evidence="2">KLBMP 9083</strain>
    </source>
</reference>
<organism evidence="2 3">
    <name type="scientific">Antribacter soli</name>
    <dbReference type="NCBI Taxonomy" id="2910976"/>
    <lineage>
        <taxon>Bacteria</taxon>
        <taxon>Bacillati</taxon>
        <taxon>Actinomycetota</taxon>
        <taxon>Actinomycetes</taxon>
        <taxon>Micrococcales</taxon>
        <taxon>Promicromonosporaceae</taxon>
        <taxon>Antribacter</taxon>
    </lineage>
</organism>